<accession>A0ABP0EW07</accession>
<organism evidence="1 2">
    <name type="scientific">Candidatus Xenohaliotis californiensis</name>
    <dbReference type="NCBI Taxonomy" id="84677"/>
    <lineage>
        <taxon>Bacteria</taxon>
        <taxon>Pseudomonadati</taxon>
        <taxon>Pseudomonadota</taxon>
        <taxon>Alphaproteobacteria</taxon>
        <taxon>Rickettsiales</taxon>
        <taxon>Anaplasmataceae</taxon>
        <taxon>Candidatus Xenohaliotis</taxon>
    </lineage>
</organism>
<dbReference type="EMBL" id="CAWVOK010000014">
    <property type="protein sequence ID" value="CAK8162778.1"/>
    <property type="molecule type" value="Genomic_DNA"/>
</dbReference>
<reference evidence="1 2" key="1">
    <citation type="submission" date="2024-01" db="EMBL/GenBank/DDBJ databases">
        <authorList>
            <person name="Kunselman E."/>
        </authorList>
    </citation>
    <scope>NUCLEOTIDE SEQUENCE [LARGE SCALE GENOMIC DNA]</scope>
    <source>
        <strain evidence="1">2 abalone samples</strain>
    </source>
</reference>
<dbReference type="Pfam" id="PF13148">
    <property type="entry name" value="DUF3987"/>
    <property type="match status" value="1"/>
</dbReference>
<name>A0ABP0EW07_9RICK</name>
<keyword evidence="2" id="KW-1185">Reference proteome</keyword>
<evidence type="ECO:0000313" key="1">
    <source>
        <dbReference type="EMBL" id="CAK8162778.1"/>
    </source>
</evidence>
<sequence length="199" mass="22924">MKAAFDAQLELYKNYRNELEKYRINEKVFKIKEDKKLNKILNKKTQNCDELNTIPPPMSSAIVTTDPTYEGLFKLFEEGRPSVGLFSNKGGQFIGGHGMNKENRAKTISEFSKFWDGTPLNRTRAGSDCSNIYKKCLSIHILMQPKISELLLSDILTIEQEILLHFLIAYPVSKIGYRNKNFYNVESEECIRNACKKNK</sequence>
<comment type="caution">
    <text evidence="1">The sequence shown here is derived from an EMBL/GenBank/DDBJ whole genome shotgun (WGS) entry which is preliminary data.</text>
</comment>
<dbReference type="Proteomes" id="UP001314181">
    <property type="component" value="Unassembled WGS sequence"/>
</dbReference>
<proteinExistence type="predicted"/>
<gene>
    <name evidence="1" type="ORF">CAXC1_220058</name>
</gene>
<dbReference type="InterPro" id="IPR025048">
    <property type="entry name" value="DUF3987"/>
</dbReference>
<evidence type="ECO:0000313" key="2">
    <source>
        <dbReference type="Proteomes" id="UP001314181"/>
    </source>
</evidence>
<protein>
    <submittedName>
        <fullName evidence="1">Uncharacterized protein</fullName>
    </submittedName>
</protein>